<evidence type="ECO:0000313" key="2">
    <source>
        <dbReference type="Proteomes" id="UP000253551"/>
    </source>
</evidence>
<dbReference type="EMBL" id="PJQM01000195">
    <property type="protein sequence ID" value="RCI06253.1"/>
    <property type="molecule type" value="Genomic_DNA"/>
</dbReference>
<dbReference type="OrthoDB" id="74807at2759"/>
<sequence>MSKRAKLTHDPQVHSRHLKRQLESLEKDNHESLNDVEGLISMALEAQEQEGISTRKPRGSRNTNIYSTRTNLNALLEESYSQPLDIKLVLLLPRYTHQESFAQFVDTLAIINA</sequence>
<accession>A0A367KVL5</accession>
<dbReference type="STRING" id="4846.A0A367KVL5"/>
<proteinExistence type="predicted"/>
<comment type="caution">
    <text evidence="1">The sequence shown here is derived from an EMBL/GenBank/DDBJ whole genome shotgun (WGS) entry which is preliminary data.</text>
</comment>
<evidence type="ECO:0000313" key="1">
    <source>
        <dbReference type="EMBL" id="RCI06253.1"/>
    </source>
</evidence>
<keyword evidence="2" id="KW-1185">Reference proteome</keyword>
<name>A0A367KVL5_RHIST</name>
<protein>
    <submittedName>
        <fullName evidence="1">Uncharacterized protein</fullName>
    </submittedName>
</protein>
<organism evidence="1 2">
    <name type="scientific">Rhizopus stolonifer</name>
    <name type="common">Rhizopus nigricans</name>
    <dbReference type="NCBI Taxonomy" id="4846"/>
    <lineage>
        <taxon>Eukaryota</taxon>
        <taxon>Fungi</taxon>
        <taxon>Fungi incertae sedis</taxon>
        <taxon>Mucoromycota</taxon>
        <taxon>Mucoromycotina</taxon>
        <taxon>Mucoromycetes</taxon>
        <taxon>Mucorales</taxon>
        <taxon>Mucorineae</taxon>
        <taxon>Rhizopodaceae</taxon>
        <taxon>Rhizopus</taxon>
    </lineage>
</organism>
<gene>
    <name evidence="1" type="ORF">CU098_013345</name>
</gene>
<reference evidence="1 2" key="1">
    <citation type="journal article" date="2018" name="G3 (Bethesda)">
        <title>Phylogenetic and Phylogenomic Definition of Rhizopus Species.</title>
        <authorList>
            <person name="Gryganskyi A.P."/>
            <person name="Golan J."/>
            <person name="Dolatabadi S."/>
            <person name="Mondo S."/>
            <person name="Robb S."/>
            <person name="Idnurm A."/>
            <person name="Muszewska A."/>
            <person name="Steczkiewicz K."/>
            <person name="Masonjones S."/>
            <person name="Liao H.L."/>
            <person name="Gajdeczka M.T."/>
            <person name="Anike F."/>
            <person name="Vuek A."/>
            <person name="Anishchenko I.M."/>
            <person name="Voigt K."/>
            <person name="de Hoog G.S."/>
            <person name="Smith M.E."/>
            <person name="Heitman J."/>
            <person name="Vilgalys R."/>
            <person name="Stajich J.E."/>
        </authorList>
    </citation>
    <scope>NUCLEOTIDE SEQUENCE [LARGE SCALE GENOMIC DNA]</scope>
    <source>
        <strain evidence="1 2">LSU 92-RS-03</strain>
    </source>
</reference>
<dbReference type="AlphaFoldDB" id="A0A367KVL5"/>
<dbReference type="Proteomes" id="UP000253551">
    <property type="component" value="Unassembled WGS sequence"/>
</dbReference>